<gene>
    <name evidence="2" type="ORF">GRF29_216g807332</name>
</gene>
<name>A0AAN6RE64_9PLEO</name>
<evidence type="ECO:0000313" key="3">
    <source>
        <dbReference type="Proteomes" id="UP001280581"/>
    </source>
</evidence>
<feature type="region of interest" description="Disordered" evidence="1">
    <location>
        <begin position="74"/>
        <end position="152"/>
    </location>
</feature>
<proteinExistence type="predicted"/>
<protein>
    <recommendedName>
        <fullName evidence="4">DNA recombination and repair protein Rad51-like C-terminal domain-containing protein</fullName>
    </recommendedName>
</protein>
<reference evidence="2 3" key="1">
    <citation type="submission" date="2021-02" db="EMBL/GenBank/DDBJ databases">
        <title>Genome assembly of Pseudopithomyces chartarum.</title>
        <authorList>
            <person name="Jauregui R."/>
            <person name="Singh J."/>
            <person name="Voisey C."/>
        </authorList>
    </citation>
    <scope>NUCLEOTIDE SEQUENCE [LARGE SCALE GENOMIC DNA]</scope>
    <source>
        <strain evidence="2 3">AGR01</strain>
    </source>
</reference>
<dbReference type="Proteomes" id="UP001280581">
    <property type="component" value="Unassembled WGS sequence"/>
</dbReference>
<accession>A0AAN6RE64</accession>
<dbReference type="AlphaFoldDB" id="A0AAN6RE64"/>
<organism evidence="2 3">
    <name type="scientific">Pseudopithomyces chartarum</name>
    <dbReference type="NCBI Taxonomy" id="1892770"/>
    <lineage>
        <taxon>Eukaryota</taxon>
        <taxon>Fungi</taxon>
        <taxon>Dikarya</taxon>
        <taxon>Ascomycota</taxon>
        <taxon>Pezizomycotina</taxon>
        <taxon>Dothideomycetes</taxon>
        <taxon>Pleosporomycetidae</taxon>
        <taxon>Pleosporales</taxon>
        <taxon>Massarineae</taxon>
        <taxon>Didymosphaeriaceae</taxon>
        <taxon>Pseudopithomyces</taxon>
    </lineage>
</organism>
<keyword evidence="3" id="KW-1185">Reference proteome</keyword>
<evidence type="ECO:0008006" key="4">
    <source>
        <dbReference type="Google" id="ProtNLM"/>
    </source>
</evidence>
<sequence>MRLYVTLFARLRDDAELLEGFRQGADGGGPSAEDVAARVLERVRIMRAFDLVGVMEAVGEVRDELEGRKTQVAEALPTNGGVDEEPQKEKSDITTQEHFPSEEVRKQQDAEEQKKVPKRTFVADSDDEDELLFGDEPVATGTSSLTPTEDLPEIAEDEILFVDGVDERIIVSSPPWNSPVESPAAPPQPIQSETDAPPKRSTFLLIDNLAHVVSPLLKKDYAQAHALTSSFLLTLSHLTRTHVIHTVISNPTILPKPPATTPNPNTTTRPQHPPPPSIFMSNKEVPALLGFLAPYLDLGVLVHKMPRSKKDANAVYVDGEMVKNTERIITAVFHPPPQRLTLHLALNCPPNTQHLPLFNLPIRLSI</sequence>
<dbReference type="EMBL" id="WVTA01000018">
    <property type="protein sequence ID" value="KAK3197655.1"/>
    <property type="molecule type" value="Genomic_DNA"/>
</dbReference>
<feature type="compositionally biased region" description="Basic and acidic residues" evidence="1">
    <location>
        <begin position="99"/>
        <end position="115"/>
    </location>
</feature>
<evidence type="ECO:0000313" key="2">
    <source>
        <dbReference type="EMBL" id="KAK3197655.1"/>
    </source>
</evidence>
<feature type="region of interest" description="Disordered" evidence="1">
    <location>
        <begin position="173"/>
        <end position="198"/>
    </location>
</feature>
<feature type="region of interest" description="Disordered" evidence="1">
    <location>
        <begin position="254"/>
        <end position="274"/>
    </location>
</feature>
<evidence type="ECO:0000256" key="1">
    <source>
        <dbReference type="SAM" id="MobiDB-lite"/>
    </source>
</evidence>
<comment type="caution">
    <text evidence="2">The sequence shown here is derived from an EMBL/GenBank/DDBJ whole genome shotgun (WGS) entry which is preliminary data.</text>
</comment>
<feature type="compositionally biased region" description="Acidic residues" evidence="1">
    <location>
        <begin position="124"/>
        <end position="133"/>
    </location>
</feature>